<dbReference type="SMART" id="SM00421">
    <property type="entry name" value="HTH_LUXR"/>
    <property type="match status" value="1"/>
</dbReference>
<feature type="modified residue" description="4-aspartylphosphate" evidence="2">
    <location>
        <position position="54"/>
    </location>
</feature>
<dbReference type="CDD" id="cd06170">
    <property type="entry name" value="LuxR_C_like"/>
    <property type="match status" value="1"/>
</dbReference>
<dbReference type="InterPro" id="IPR001789">
    <property type="entry name" value="Sig_transdc_resp-reg_receiver"/>
</dbReference>
<evidence type="ECO:0000313" key="6">
    <source>
        <dbReference type="Proteomes" id="UP000017396"/>
    </source>
</evidence>
<keyword evidence="2" id="KW-0597">Phosphoprotein</keyword>
<dbReference type="AlphaFoldDB" id="U5QI08"/>
<dbReference type="PANTHER" id="PTHR43214:SF43">
    <property type="entry name" value="TWO-COMPONENT RESPONSE REGULATOR"/>
    <property type="match status" value="1"/>
</dbReference>
<dbReference type="EMBL" id="CP003587">
    <property type="protein sequence ID" value="AGY57259.1"/>
    <property type="molecule type" value="Genomic_DNA"/>
</dbReference>
<dbReference type="SUPFAM" id="SSF46894">
    <property type="entry name" value="C-terminal effector domain of the bipartite response regulators"/>
    <property type="match status" value="1"/>
</dbReference>
<keyword evidence="6" id="KW-1185">Reference proteome</keyword>
<evidence type="ECO:0000313" key="5">
    <source>
        <dbReference type="EMBL" id="AGY57259.1"/>
    </source>
</evidence>
<dbReference type="InterPro" id="IPR039420">
    <property type="entry name" value="WalR-like"/>
</dbReference>
<dbReference type="InterPro" id="IPR016032">
    <property type="entry name" value="Sig_transdc_resp-reg_C-effctor"/>
</dbReference>
<feature type="domain" description="HTH luxR-type" evidence="3">
    <location>
        <begin position="151"/>
        <end position="216"/>
    </location>
</feature>
<dbReference type="RefSeq" id="WP_023172325.1">
    <property type="nucleotide sequence ID" value="NC_022600.1"/>
</dbReference>
<dbReference type="PRINTS" id="PR00038">
    <property type="entry name" value="HTHLUXR"/>
</dbReference>
<dbReference type="PROSITE" id="PS50043">
    <property type="entry name" value="HTH_LUXR_2"/>
    <property type="match status" value="1"/>
</dbReference>
<dbReference type="eggNOG" id="COG2197">
    <property type="taxonomic scope" value="Bacteria"/>
</dbReference>
<dbReference type="OrthoDB" id="9808843at2"/>
<dbReference type="SUPFAM" id="SSF52172">
    <property type="entry name" value="CheY-like"/>
    <property type="match status" value="1"/>
</dbReference>
<feature type="domain" description="Response regulatory" evidence="4">
    <location>
        <begin position="3"/>
        <end position="124"/>
    </location>
</feature>
<name>U5QI08_GLOK1</name>
<dbReference type="HOGENOM" id="CLU_000445_90_10_3"/>
<dbReference type="InterPro" id="IPR000792">
    <property type="entry name" value="Tscrpt_reg_LuxR_C"/>
</dbReference>
<dbReference type="Gene3D" id="3.40.50.2300">
    <property type="match status" value="1"/>
</dbReference>
<evidence type="ECO:0000256" key="2">
    <source>
        <dbReference type="PROSITE-ProRule" id="PRU00169"/>
    </source>
</evidence>
<dbReference type="KEGG" id="glj:GKIL_1013"/>
<dbReference type="STRING" id="1183438.GKIL_1013"/>
<protein>
    <submittedName>
        <fullName evidence="5">Two component LuxR family transcriptional regulator</fullName>
    </submittedName>
</protein>
<evidence type="ECO:0000259" key="3">
    <source>
        <dbReference type="PROSITE" id="PS50043"/>
    </source>
</evidence>
<dbReference type="Pfam" id="PF00196">
    <property type="entry name" value="GerE"/>
    <property type="match status" value="1"/>
</dbReference>
<gene>
    <name evidence="5" type="ORF">GKIL_1013</name>
</gene>
<evidence type="ECO:0000259" key="4">
    <source>
        <dbReference type="PROSITE" id="PS50110"/>
    </source>
</evidence>
<dbReference type="Proteomes" id="UP000017396">
    <property type="component" value="Chromosome"/>
</dbReference>
<dbReference type="GO" id="GO:0003677">
    <property type="term" value="F:DNA binding"/>
    <property type="evidence" value="ECO:0007669"/>
    <property type="project" value="UniProtKB-KW"/>
</dbReference>
<evidence type="ECO:0000256" key="1">
    <source>
        <dbReference type="ARBA" id="ARBA00023125"/>
    </source>
</evidence>
<dbReference type="GO" id="GO:0000160">
    <property type="term" value="P:phosphorelay signal transduction system"/>
    <property type="evidence" value="ECO:0007669"/>
    <property type="project" value="InterPro"/>
</dbReference>
<sequence>MIRVLIVAAAAVVRAGLESVIAASPALAVAGRPVSLLQLARQLEELLPDVVLIDLESEADEAALARLPLPVFELDKQIEAPPLVVLVEEATGNWTAEALRAGVRSILPRTATATEIVAAVEAAANRLVTIHPDLIESLIASLPEARSTQASPPADQPLTPREAEVLAMLAEGLGNKTIAKRLTISEHTVKFHISSIFGKLGATSRTEAVTLGVRQGLILL</sequence>
<accession>U5QI08</accession>
<dbReference type="PROSITE" id="PS50110">
    <property type="entry name" value="RESPONSE_REGULATORY"/>
    <property type="match status" value="1"/>
</dbReference>
<keyword evidence="1" id="KW-0238">DNA-binding</keyword>
<dbReference type="PANTHER" id="PTHR43214">
    <property type="entry name" value="TWO-COMPONENT RESPONSE REGULATOR"/>
    <property type="match status" value="1"/>
</dbReference>
<proteinExistence type="predicted"/>
<dbReference type="GO" id="GO:0006355">
    <property type="term" value="P:regulation of DNA-templated transcription"/>
    <property type="evidence" value="ECO:0007669"/>
    <property type="project" value="InterPro"/>
</dbReference>
<dbReference type="InterPro" id="IPR011006">
    <property type="entry name" value="CheY-like_superfamily"/>
</dbReference>
<organism evidence="5 6">
    <name type="scientific">Gloeobacter kilaueensis (strain ATCC BAA-2537 / CCAP 1431/1 / ULC 316 / JS1)</name>
    <dbReference type="NCBI Taxonomy" id="1183438"/>
    <lineage>
        <taxon>Bacteria</taxon>
        <taxon>Bacillati</taxon>
        <taxon>Cyanobacteriota</taxon>
        <taxon>Cyanophyceae</taxon>
        <taxon>Gloeobacterales</taxon>
        <taxon>Gloeobacteraceae</taxon>
        <taxon>Gloeobacter</taxon>
    </lineage>
</organism>
<reference evidence="5 6" key="1">
    <citation type="journal article" date="2013" name="PLoS ONE">
        <title>Cultivation and Complete Genome Sequencing of Gloeobacter kilaueensis sp. nov., from a Lava Cave in Kilauea Caldera, Hawai'i.</title>
        <authorList>
            <person name="Saw J.H."/>
            <person name="Schatz M."/>
            <person name="Brown M.V."/>
            <person name="Kunkel D.D."/>
            <person name="Foster J.S."/>
            <person name="Shick H."/>
            <person name="Christensen S."/>
            <person name="Hou S."/>
            <person name="Wan X."/>
            <person name="Donachie S.P."/>
        </authorList>
    </citation>
    <scope>NUCLEOTIDE SEQUENCE [LARGE SCALE GENOMIC DNA]</scope>
    <source>
        <strain evidence="6">JS</strain>
    </source>
</reference>
<dbReference type="PROSITE" id="PS00622">
    <property type="entry name" value="HTH_LUXR_1"/>
    <property type="match status" value="1"/>
</dbReference>